<protein>
    <submittedName>
        <fullName evidence="4">Uncharacterized protein</fullName>
    </submittedName>
</protein>
<dbReference type="Pfam" id="PF03492">
    <property type="entry name" value="Methyltransf_7"/>
    <property type="match status" value="1"/>
</dbReference>
<dbReference type="Proteomes" id="UP001231189">
    <property type="component" value="Unassembled WGS sequence"/>
</dbReference>
<dbReference type="InterPro" id="IPR005299">
    <property type="entry name" value="MeTrfase_7"/>
</dbReference>
<gene>
    <name evidence="4" type="ORF">QYE76_057784</name>
</gene>
<evidence type="ECO:0000256" key="1">
    <source>
        <dbReference type="ARBA" id="ARBA00022723"/>
    </source>
</evidence>
<dbReference type="AlphaFoldDB" id="A0AAD8WRR4"/>
<evidence type="ECO:0000256" key="2">
    <source>
        <dbReference type="ARBA" id="ARBA00022842"/>
    </source>
</evidence>
<organism evidence="4 5">
    <name type="scientific">Lolium multiflorum</name>
    <name type="common">Italian ryegrass</name>
    <name type="synonym">Lolium perenne subsp. multiflorum</name>
    <dbReference type="NCBI Taxonomy" id="4521"/>
    <lineage>
        <taxon>Eukaryota</taxon>
        <taxon>Viridiplantae</taxon>
        <taxon>Streptophyta</taxon>
        <taxon>Embryophyta</taxon>
        <taxon>Tracheophyta</taxon>
        <taxon>Spermatophyta</taxon>
        <taxon>Magnoliopsida</taxon>
        <taxon>Liliopsida</taxon>
        <taxon>Poales</taxon>
        <taxon>Poaceae</taxon>
        <taxon>BOP clade</taxon>
        <taxon>Pooideae</taxon>
        <taxon>Poodae</taxon>
        <taxon>Poeae</taxon>
        <taxon>Poeae Chloroplast Group 2 (Poeae type)</taxon>
        <taxon>Loliodinae</taxon>
        <taxon>Loliinae</taxon>
        <taxon>Lolium</taxon>
    </lineage>
</organism>
<keyword evidence="5" id="KW-1185">Reference proteome</keyword>
<name>A0AAD8WRR4_LOLMU</name>
<comment type="caution">
    <text evidence="4">The sequence shown here is derived from an EMBL/GenBank/DDBJ whole genome shotgun (WGS) entry which is preliminary data.</text>
</comment>
<proteinExistence type="predicted"/>
<dbReference type="EMBL" id="JAUUTY010000003">
    <property type="protein sequence ID" value="KAK1669625.1"/>
    <property type="molecule type" value="Genomic_DNA"/>
</dbReference>
<sequence length="358" mass="39635">MDSKQRVHMNQGHGETSYARNSSIQSAQQNRMKPLIEAAIVGLCSNPNTLLSGKMAIADLGCSSGPNALALVSIAVEATHNHFLRFQQPPPEVCVLLNDLPDNDFNMVVKRLVVLQQTNEPVCVTGVVPGSFYERLFPSGSLHLVCSSSSLQWLSKAPEDLVANHICAYDIDEHVRRERLPVVAAAYGRQFSKDFTRFLKLRAKELVPEGQMVLSLVGRRSDDLATENSHVWRTAAQILGAMASEGMIDKAKLDSFYIPVYGPSAKELRVIIEEEGSFSITEMQAHDYASGMDRALLTPNRIANTLRAIFEPIIVQHFGEIMDEFVRTGEKHLNLQRSSRVEGTKHPIVMVLVSLTKA</sequence>
<evidence type="ECO:0000256" key="3">
    <source>
        <dbReference type="SAM" id="MobiDB-lite"/>
    </source>
</evidence>
<dbReference type="GO" id="GO:0008168">
    <property type="term" value="F:methyltransferase activity"/>
    <property type="evidence" value="ECO:0007669"/>
    <property type="project" value="InterPro"/>
</dbReference>
<keyword evidence="1" id="KW-0479">Metal-binding</keyword>
<dbReference type="InterPro" id="IPR042086">
    <property type="entry name" value="MeTrfase_capping"/>
</dbReference>
<dbReference type="SUPFAM" id="SSF53335">
    <property type="entry name" value="S-adenosyl-L-methionine-dependent methyltransferases"/>
    <property type="match status" value="1"/>
</dbReference>
<dbReference type="Gene3D" id="1.10.1200.270">
    <property type="entry name" value="Methyltransferase, alpha-helical capping domain"/>
    <property type="match status" value="1"/>
</dbReference>
<dbReference type="InterPro" id="IPR029063">
    <property type="entry name" value="SAM-dependent_MTases_sf"/>
</dbReference>
<reference evidence="4" key="1">
    <citation type="submission" date="2023-07" db="EMBL/GenBank/DDBJ databases">
        <title>A chromosome-level genome assembly of Lolium multiflorum.</title>
        <authorList>
            <person name="Chen Y."/>
            <person name="Copetti D."/>
            <person name="Kolliker R."/>
            <person name="Studer B."/>
        </authorList>
    </citation>
    <scope>NUCLEOTIDE SEQUENCE</scope>
    <source>
        <strain evidence="4">02402/16</strain>
        <tissue evidence="4">Leaf</tissue>
    </source>
</reference>
<feature type="region of interest" description="Disordered" evidence="3">
    <location>
        <begin position="1"/>
        <end position="24"/>
    </location>
</feature>
<dbReference type="GO" id="GO:0046872">
    <property type="term" value="F:metal ion binding"/>
    <property type="evidence" value="ECO:0007669"/>
    <property type="project" value="UniProtKB-KW"/>
</dbReference>
<dbReference type="PANTHER" id="PTHR31009">
    <property type="entry name" value="S-ADENOSYL-L-METHIONINE:CARBOXYL METHYLTRANSFERASE FAMILY PROTEIN"/>
    <property type="match status" value="1"/>
</dbReference>
<dbReference type="Gene3D" id="3.40.50.150">
    <property type="entry name" value="Vaccinia Virus protein VP39"/>
    <property type="match status" value="1"/>
</dbReference>
<evidence type="ECO:0000313" key="4">
    <source>
        <dbReference type="EMBL" id="KAK1669625.1"/>
    </source>
</evidence>
<accession>A0AAD8WRR4</accession>
<keyword evidence="2" id="KW-0460">Magnesium</keyword>
<evidence type="ECO:0000313" key="5">
    <source>
        <dbReference type="Proteomes" id="UP001231189"/>
    </source>
</evidence>